<keyword evidence="2" id="KW-0255">Endonuclease</keyword>
<keyword evidence="2" id="KW-0378">Hydrolase</keyword>
<sequence length="298" mass="32899">MKLITWNTQWCQGLDGVVSPERIVAEARAMADFDLLCLQEVAVHFPALTGSSAPDQVARLRELLPDHEIHFGAAVQERGPDGRWRQFGNLVASRLPVLQAQHHALPWPADPGAEGTGVRSMPRMCTVVTVLAPFAPRPRPLRVMTTHLEYYSPLQRGAQIQALHALHESACARALCPPWVDAQSTGPFQAKPHTQSALLCGDFNLPPGAPEHWLIQQPLDDARMPALHDLWPVVHGDRPHDPTFLVHERAWGPEPVACDFVFASGDLLPRVRRIEVSGGSRASDHQPVLVELDERVAD</sequence>
<dbReference type="Pfam" id="PF03372">
    <property type="entry name" value="Exo_endo_phos"/>
    <property type="match status" value="1"/>
</dbReference>
<dbReference type="OrthoDB" id="5294090at2"/>
<dbReference type="GO" id="GO:0004519">
    <property type="term" value="F:endonuclease activity"/>
    <property type="evidence" value="ECO:0007669"/>
    <property type="project" value="UniProtKB-KW"/>
</dbReference>
<dbReference type="RefSeq" id="WP_131281191.1">
    <property type="nucleotide sequence ID" value="NZ_CP031395.1"/>
</dbReference>
<dbReference type="GO" id="GO:0006506">
    <property type="term" value="P:GPI anchor biosynthetic process"/>
    <property type="evidence" value="ECO:0007669"/>
    <property type="project" value="TreeGrafter"/>
</dbReference>
<accession>A0A4P6UMK1</accession>
<gene>
    <name evidence="2" type="ORF">DW355_14810</name>
</gene>
<dbReference type="PANTHER" id="PTHR14859:SF0">
    <property type="entry name" value="ENDONUCLEASE_EXONUCLEASE_PHOSPHATASE FAMILY PROTEIN, EXPRESSED"/>
    <property type="match status" value="1"/>
</dbReference>
<evidence type="ECO:0000313" key="2">
    <source>
        <dbReference type="EMBL" id="QBK05824.1"/>
    </source>
</evidence>
<proteinExistence type="predicted"/>
<organism evidence="2 3">
    <name type="scientific">Hylemonella gracilis</name>
    <dbReference type="NCBI Taxonomy" id="80880"/>
    <lineage>
        <taxon>Bacteria</taxon>
        <taxon>Pseudomonadati</taxon>
        <taxon>Pseudomonadota</taxon>
        <taxon>Betaproteobacteria</taxon>
        <taxon>Burkholderiales</taxon>
        <taxon>Comamonadaceae</taxon>
        <taxon>Hylemonella</taxon>
    </lineage>
</organism>
<dbReference type="Gene3D" id="3.60.10.10">
    <property type="entry name" value="Endonuclease/exonuclease/phosphatase"/>
    <property type="match status" value="1"/>
</dbReference>
<dbReference type="PANTHER" id="PTHR14859">
    <property type="entry name" value="CALCOFLUOR WHITE HYPERSENSITIVE PROTEIN PRECURSOR"/>
    <property type="match status" value="1"/>
</dbReference>
<dbReference type="EMBL" id="CP031395">
    <property type="protein sequence ID" value="QBK05824.1"/>
    <property type="molecule type" value="Genomic_DNA"/>
</dbReference>
<keyword evidence="2" id="KW-0540">Nuclease</keyword>
<feature type="domain" description="Endonuclease/exonuclease/phosphatase" evidence="1">
    <location>
        <begin position="4"/>
        <end position="285"/>
    </location>
</feature>
<reference evidence="2 3" key="1">
    <citation type="submission" date="2018-07" db="EMBL/GenBank/DDBJ databases">
        <title>Exploring interactions and the metabolic potential of the ultra-small soil bacteria Hylemonella gracilis.</title>
        <authorList>
            <person name="Tyc O."/>
            <person name="Kulkarni P."/>
            <person name="Gawehns F."/>
            <person name="Hundscheid M."/>
            <person name="Zweers H."/>
            <person name="Garbeva P."/>
        </authorList>
    </citation>
    <scope>NUCLEOTIDE SEQUENCE [LARGE SCALE GENOMIC DNA]</scope>
    <source>
        <strain evidence="2 3">NS1</strain>
    </source>
</reference>
<dbReference type="GO" id="GO:0016020">
    <property type="term" value="C:membrane"/>
    <property type="evidence" value="ECO:0007669"/>
    <property type="project" value="GOC"/>
</dbReference>
<dbReference type="SUPFAM" id="SSF56219">
    <property type="entry name" value="DNase I-like"/>
    <property type="match status" value="1"/>
</dbReference>
<dbReference type="AlphaFoldDB" id="A0A4P6UMK1"/>
<evidence type="ECO:0000313" key="3">
    <source>
        <dbReference type="Proteomes" id="UP000292939"/>
    </source>
</evidence>
<dbReference type="InterPro" id="IPR036691">
    <property type="entry name" value="Endo/exonu/phosph_ase_sf"/>
</dbReference>
<dbReference type="Proteomes" id="UP000292939">
    <property type="component" value="Chromosome"/>
</dbReference>
<name>A0A4P6UMK1_9BURK</name>
<evidence type="ECO:0000259" key="1">
    <source>
        <dbReference type="Pfam" id="PF03372"/>
    </source>
</evidence>
<protein>
    <submittedName>
        <fullName evidence="2">Endonuclease</fullName>
    </submittedName>
</protein>
<dbReference type="InterPro" id="IPR005135">
    <property type="entry name" value="Endo/exonuclease/phosphatase"/>
</dbReference>
<dbReference type="InterPro" id="IPR051916">
    <property type="entry name" value="GPI-anchor_lipid_remodeler"/>
</dbReference>
<dbReference type="KEGG" id="hgr:DW355_14810"/>